<feature type="signal peptide" evidence="1">
    <location>
        <begin position="1"/>
        <end position="34"/>
    </location>
</feature>
<dbReference type="Proteomes" id="UP001482520">
    <property type="component" value="Unassembled WGS sequence"/>
</dbReference>
<protein>
    <recommendedName>
        <fullName evidence="4">Secreted protein</fullName>
    </recommendedName>
</protein>
<evidence type="ECO:0000313" key="2">
    <source>
        <dbReference type="EMBL" id="MEQ7847518.1"/>
    </source>
</evidence>
<reference evidence="2 3" key="1">
    <citation type="submission" date="2024-02" db="EMBL/GenBank/DDBJ databases">
        <title>Full genome sequence of Nocardioides kribbensis.</title>
        <authorList>
            <person name="Poletto B.L."/>
            <person name="Silva G."/>
            <person name="Galante D."/>
            <person name="Campos K.R."/>
            <person name="Santos M.B.N."/>
            <person name="Sacchi C.T."/>
        </authorList>
    </citation>
    <scope>NUCLEOTIDE SEQUENCE [LARGE SCALE GENOMIC DNA]</scope>
    <source>
        <strain evidence="2 3">O4R</strain>
    </source>
</reference>
<feature type="chain" id="PRO_5045295394" description="Secreted protein" evidence="1">
    <location>
        <begin position="35"/>
        <end position="147"/>
    </location>
</feature>
<accession>A0ABV1NYE1</accession>
<gene>
    <name evidence="2" type="ORF">V6R90_09535</name>
</gene>
<name>A0ABV1NYE1_9ACTN</name>
<comment type="caution">
    <text evidence="2">The sequence shown here is derived from an EMBL/GenBank/DDBJ whole genome shotgun (WGS) entry which is preliminary data.</text>
</comment>
<proteinExistence type="predicted"/>
<dbReference type="EMBL" id="JBEGDP010000008">
    <property type="protein sequence ID" value="MEQ7847518.1"/>
    <property type="molecule type" value="Genomic_DNA"/>
</dbReference>
<dbReference type="RefSeq" id="WP_349804514.1">
    <property type="nucleotide sequence ID" value="NZ_JBEGDP010000008.1"/>
</dbReference>
<sequence>MTRTPRPATRTTARTTARRTTRALLALVVPLTLAAPLVVTASASANDADVIRRGSCTGSTDWKIKAKPDDGRIEVEAEIDSNVNGQTWGWVLRHDGSVAARGSSTTKAPSGSFSVERRLVDAAGADAFTFRATNAASGEVCVAKVSL</sequence>
<keyword evidence="1" id="KW-0732">Signal</keyword>
<organism evidence="2 3">
    <name type="scientific">Nocardioides kribbensis</name>
    <dbReference type="NCBI Taxonomy" id="305517"/>
    <lineage>
        <taxon>Bacteria</taxon>
        <taxon>Bacillati</taxon>
        <taxon>Actinomycetota</taxon>
        <taxon>Actinomycetes</taxon>
        <taxon>Propionibacteriales</taxon>
        <taxon>Nocardioidaceae</taxon>
        <taxon>Nocardioides</taxon>
    </lineage>
</organism>
<evidence type="ECO:0000313" key="3">
    <source>
        <dbReference type="Proteomes" id="UP001482520"/>
    </source>
</evidence>
<keyword evidence="3" id="KW-1185">Reference proteome</keyword>
<evidence type="ECO:0008006" key="4">
    <source>
        <dbReference type="Google" id="ProtNLM"/>
    </source>
</evidence>
<evidence type="ECO:0000256" key="1">
    <source>
        <dbReference type="SAM" id="SignalP"/>
    </source>
</evidence>